<keyword evidence="3" id="KW-1185">Reference proteome</keyword>
<sequence length="49" mass="5510">MILLVLSSGLRSGEARGLKWENLKNNTLTIGHKIQFVTRVEKDGTRNSK</sequence>
<proteinExistence type="predicted"/>
<dbReference type="Proteomes" id="UP001357733">
    <property type="component" value="Unassembled WGS sequence"/>
</dbReference>
<dbReference type="RefSeq" id="WP_324619886.1">
    <property type="nucleotide sequence ID" value="NZ_JAYKOT010000003.1"/>
</dbReference>
<dbReference type="GO" id="GO:0003677">
    <property type="term" value="F:DNA binding"/>
    <property type="evidence" value="ECO:0007669"/>
    <property type="project" value="InterPro"/>
</dbReference>
<comment type="caution">
    <text evidence="2">The sequence shown here is derived from an EMBL/GenBank/DDBJ whole genome shotgun (WGS) entry which is preliminary data.</text>
</comment>
<protein>
    <recommendedName>
        <fullName evidence="4">Integrase</fullName>
    </recommendedName>
</protein>
<evidence type="ECO:0000256" key="1">
    <source>
        <dbReference type="ARBA" id="ARBA00023172"/>
    </source>
</evidence>
<keyword evidence="1" id="KW-0233">DNA recombination</keyword>
<dbReference type="Gene3D" id="1.10.443.10">
    <property type="entry name" value="Intergrase catalytic core"/>
    <property type="match status" value="1"/>
</dbReference>
<dbReference type="InterPro" id="IPR013762">
    <property type="entry name" value="Integrase-like_cat_sf"/>
</dbReference>
<organism evidence="2 3">
    <name type="scientific">Citroniella saccharovorans</name>
    <dbReference type="NCBI Taxonomy" id="2053367"/>
    <lineage>
        <taxon>Bacteria</taxon>
        <taxon>Bacillati</taxon>
        <taxon>Bacillota</taxon>
        <taxon>Tissierellia</taxon>
        <taxon>Tissierellales</taxon>
        <taxon>Peptoniphilaceae</taxon>
        <taxon>Citroniella</taxon>
    </lineage>
</organism>
<evidence type="ECO:0000313" key="3">
    <source>
        <dbReference type="Proteomes" id="UP001357733"/>
    </source>
</evidence>
<dbReference type="EMBL" id="JAYKOT010000003">
    <property type="protein sequence ID" value="MEB3429712.1"/>
    <property type="molecule type" value="Genomic_DNA"/>
</dbReference>
<dbReference type="SUPFAM" id="SSF56349">
    <property type="entry name" value="DNA breaking-rejoining enzymes"/>
    <property type="match status" value="1"/>
</dbReference>
<dbReference type="AlphaFoldDB" id="A0AAW9MYX6"/>
<accession>A0AAW9MYX6</accession>
<evidence type="ECO:0008006" key="4">
    <source>
        <dbReference type="Google" id="ProtNLM"/>
    </source>
</evidence>
<dbReference type="InterPro" id="IPR011010">
    <property type="entry name" value="DNA_brk_join_enz"/>
</dbReference>
<dbReference type="GO" id="GO:0006310">
    <property type="term" value="P:DNA recombination"/>
    <property type="evidence" value="ECO:0007669"/>
    <property type="project" value="UniProtKB-KW"/>
</dbReference>
<gene>
    <name evidence="2" type="ORF">VLK81_06750</name>
</gene>
<name>A0AAW9MYX6_9FIRM</name>
<evidence type="ECO:0000313" key="2">
    <source>
        <dbReference type="EMBL" id="MEB3429712.1"/>
    </source>
</evidence>
<dbReference type="GO" id="GO:0015074">
    <property type="term" value="P:DNA integration"/>
    <property type="evidence" value="ECO:0007669"/>
    <property type="project" value="InterPro"/>
</dbReference>
<reference evidence="2 3" key="1">
    <citation type="submission" date="2024-01" db="EMBL/GenBank/DDBJ databases">
        <title>Complete genome sequence of Citroniella saccharovorans strain M6.X9, isolated from human fecal sample.</title>
        <authorList>
            <person name="Cheng G."/>
            <person name="Westerholm M."/>
            <person name="Schnurer A."/>
        </authorList>
    </citation>
    <scope>NUCLEOTIDE SEQUENCE [LARGE SCALE GENOMIC DNA]</scope>
    <source>
        <strain evidence="2 3">DSM 29873</strain>
    </source>
</reference>